<evidence type="ECO:0000313" key="7">
    <source>
        <dbReference type="Proteomes" id="UP000072874"/>
    </source>
</evidence>
<dbReference type="Proteomes" id="UP000072874">
    <property type="component" value="Chromosome 4"/>
</dbReference>
<keyword evidence="1" id="KW-0479">Metal-binding</keyword>
<evidence type="ECO:0000259" key="4">
    <source>
        <dbReference type="PROSITE" id="PS50119"/>
    </source>
</evidence>
<evidence type="ECO:0000256" key="2">
    <source>
        <dbReference type="SAM" id="Coils"/>
    </source>
</evidence>
<dbReference type="EMBL" id="LM993658">
    <property type="protein sequence ID" value="VTZ73274.1"/>
    <property type="molecule type" value="Genomic_DNA"/>
</dbReference>
<feature type="domain" description="B box-type" evidence="4">
    <location>
        <begin position="144"/>
        <end position="183"/>
    </location>
</feature>
<proteinExistence type="predicted"/>
<dbReference type="GeneID" id="3807074"/>
<feature type="region of interest" description="Disordered" evidence="3">
    <location>
        <begin position="1299"/>
        <end position="1344"/>
    </location>
</feature>
<dbReference type="EMBL" id="LK934632">
    <property type="protein sequence ID" value="CDU16467.1"/>
    <property type="molecule type" value="Genomic_DNA"/>
</dbReference>
<dbReference type="InterPro" id="IPR000315">
    <property type="entry name" value="Znf_B-box"/>
</dbReference>
<dbReference type="KEGG" id="pyo:PY17X_0408700"/>
<gene>
    <name evidence="6" type="ORF">PY17X_0408700</name>
    <name evidence="5" type="ORF">PYYM_0408800</name>
</gene>
<feature type="compositionally biased region" description="Low complexity" evidence="3">
    <location>
        <begin position="1303"/>
        <end position="1317"/>
    </location>
</feature>
<protein>
    <submittedName>
        <fullName evidence="6">Zinc finger protein, putative</fullName>
    </submittedName>
</protein>
<accession>A0A078K183</accession>
<dbReference type="VEuPathDB" id="PlasmoDB:PY17X_0408700"/>
<keyword evidence="1" id="KW-0862">Zinc</keyword>
<evidence type="ECO:0000256" key="1">
    <source>
        <dbReference type="PROSITE-ProRule" id="PRU00024"/>
    </source>
</evidence>
<organism evidence="6 7">
    <name type="scientific">Plasmodium yoelii</name>
    <dbReference type="NCBI Taxonomy" id="5861"/>
    <lineage>
        <taxon>Eukaryota</taxon>
        <taxon>Sar</taxon>
        <taxon>Alveolata</taxon>
        <taxon>Apicomplexa</taxon>
        <taxon>Aconoidasida</taxon>
        <taxon>Haemosporida</taxon>
        <taxon>Plasmodiidae</taxon>
        <taxon>Plasmodium</taxon>
        <taxon>Plasmodium (Vinckeia)</taxon>
    </lineage>
</organism>
<sequence length="1507" mass="176068">MNEKIVIQAPLFVVPNENKSNVLKYEKDNNFNNNRNDAANLVNHIYTSLPYKANERNNDNINEEIPLNLNEKENMNCFLNKKSVNFALKNNEKNLIQSYRKGEINKSYNIMENMYDLHYTNKGNTNLNNYLKHVNINNTAPCIGEFRTCMNCFLNISTLFCKTCNNFLCAICNIKLHKNSPNHVVNVCSSGLYENNYKYNDIILKEKDKWLVELENSTPIKIREKCKIHVTEYIKYACKTCQYTLLCTDCLLSDPIHANIRSDGNELEESLESLKSLDQNMNKNDNNSIEDKRKKILKIENNLIHEINDNYIDQFNSNDSKSIANFSNIQTSQNVMSCKSNNNNETYKEKGIVRINKFEDEKDEKNTEFENNNKNEIERLKPGYKLIRENHEIYTLIDAKNEIKEELNNKLEILSKKSLVLKNTIPSLKNIYKYGKITCKNNKRSIRAGFTITNNCLEKKKKTFHEHLKILQDKSTNFLKKLDEERKKYQNYLEKKNNEIQHMVKLSNRNPGLSLDYYVDKLDSFKCLFFTKNNLIDIEKQLEIPHSQLKSENIFSLIEKNKLEILNSKNRINGISQKIKTEFQRLFNLNTEIPVYPAQYKNFLQKRMYNKQKIEPSNNESEDDLPISTPTRKQKYFKIIPFTYLYMNMDITYQTNFMRKDTLHQKWELRNVSIRSIYLCIHTYANNIQNFQTNDDRHLKDKPKLENHIDSNTEKENMNGNAIHSNLYDSDNDNDKKKKKNTNKTINDMANDIESIICLSNVSVKNFTDPDITNITVLEKRNHHHGIELTEYNNKNNLVGYWLLTNENESEIKKLLDIIIDIKNKNKDSTPIPSFHPKINMSNGFFNYNENNINTIYKHFSANIDEHSYLHFLKNSIDLKSYENYNYKKENDIDPIEESDNENIEKEDYINKPNLEFLQTTANNFKNVDLYSQHTEEENKLNESGTRLKIKKDVKDLSKFEKINEYEINNIFSNEECQNYENSNGMVGEENRDVDSKLKNIYAQILENKENKETILKNIPDNLDVWGKRSPDTSINVIKKNIINEEKHYLPLNIESNLLNNYLETNSCSNSTMNSLSINSLLCDNIIGKKNIKINSKNCNIRENVNKQHIIEPPHETINYYDIKSINQIKNNFLEKSNSNNMLTNFDQKNNYTIQNEEHVNKFLQQINNTKNDTLKEKIDYIDKKNDDSNGINVNNDNSNEINKKDNTLNDSIDTKNKNQSINCNHIDINENEPFSKIPKLFKVGNSKNNKQTNIQINEIDKYCNNKSADIIQSNKLQNVNCDEKNEDTKEILLHEAISNTRASSANSGSNENSGSNDKTKRVTDAVRTGSNHNQGEESKSEKKYYLHEQDKKSINKPNNKSVHIDKKIYEENLNFVENVKGEDDKIKGLASNNENINKLQNNTKIKDKPILPSCIKTNLNVVKNIKNEEKKRENLSKKFISSFDKIHKIPPLVKKKNNTISDNSNIFYNNFKQVNNRIIKEEPNDKVTETFINRVLSQIGNKKVGA</sequence>
<reference evidence="6" key="4">
    <citation type="submission" date="2019-05" db="EMBL/GenBank/DDBJ databases">
        <authorList>
            <consortium name="Pathogen Informatics"/>
        </authorList>
    </citation>
    <scope>NUCLEOTIDE SEQUENCE</scope>
    <source>
        <strain evidence="6">17X</strain>
    </source>
</reference>
<dbReference type="RefSeq" id="XP_729772.1">
    <property type="nucleotide sequence ID" value="XM_724679.1"/>
</dbReference>
<evidence type="ECO:0000256" key="3">
    <source>
        <dbReference type="SAM" id="MobiDB-lite"/>
    </source>
</evidence>
<dbReference type="CDD" id="cd19757">
    <property type="entry name" value="Bbox1"/>
    <property type="match status" value="1"/>
</dbReference>
<dbReference type="OMA" id="HETINYY"/>
<evidence type="ECO:0000313" key="5">
    <source>
        <dbReference type="EMBL" id="CDU16467.1"/>
    </source>
</evidence>
<dbReference type="Proteomes" id="UP000072904">
    <property type="component" value="Chromosome 4"/>
</dbReference>
<name>A0A078K183_PLAYE</name>
<feature type="region of interest" description="Disordered" evidence="3">
    <location>
        <begin position="710"/>
        <end position="743"/>
    </location>
</feature>
<dbReference type="VEuPathDB" id="PlasmoDB:Py17XNL_000403912"/>
<feature type="compositionally biased region" description="Polar residues" evidence="3">
    <location>
        <begin position="718"/>
        <end position="728"/>
    </location>
</feature>
<dbReference type="PROSITE" id="PS50119">
    <property type="entry name" value="ZF_BBOX"/>
    <property type="match status" value="1"/>
</dbReference>
<dbReference type="OrthoDB" id="387094at2759"/>
<evidence type="ECO:0000313" key="6">
    <source>
        <dbReference type="EMBL" id="VTZ73274.1"/>
    </source>
</evidence>
<feature type="coiled-coil region" evidence="2">
    <location>
        <begin position="355"/>
        <end position="424"/>
    </location>
</feature>
<dbReference type="VEuPathDB" id="PlasmoDB:PYYM_0408800"/>
<dbReference type="VEuPathDB" id="PlasmoDB:PY01935"/>
<keyword evidence="2" id="KW-0175">Coiled coil</keyword>
<reference evidence="7 8" key="1">
    <citation type="journal article" date="2014" name="BMC Biol.">
        <title>A comprehensive evaluation of rodent malaria parasite genomes and gene expression.</title>
        <authorList>
            <person name="Otto T.D."/>
            <person name="Bohme U."/>
            <person name="Jackson A.P."/>
            <person name="Hunt M."/>
            <person name="Franke-Fayard B."/>
            <person name="Hoeijmakers W.A."/>
            <person name="Religa A.A."/>
            <person name="Robertson L."/>
            <person name="Sanders M."/>
            <person name="Ogun S.A."/>
            <person name="Cunningham D."/>
            <person name="Erhart A."/>
            <person name="Billker O."/>
            <person name="Khan S.M."/>
            <person name="Stunnenberg H.G."/>
            <person name="Langhorne J."/>
            <person name="Holder A.A."/>
            <person name="Waters A.P."/>
            <person name="Newbold C.I."/>
            <person name="Pain A."/>
            <person name="Berriman M."/>
            <person name="Janse C.J."/>
        </authorList>
    </citation>
    <scope>NUCLEOTIDE SEQUENCE [LARGE SCALE GENOMIC DNA]</scope>
    <source>
        <strain evidence="6 7">17X</strain>
        <strain evidence="5 8">YM</strain>
    </source>
</reference>
<evidence type="ECO:0000313" key="8">
    <source>
        <dbReference type="Proteomes" id="UP000072904"/>
    </source>
</evidence>
<dbReference type="GO" id="GO:0008270">
    <property type="term" value="F:zinc ion binding"/>
    <property type="evidence" value="ECO:0007669"/>
    <property type="project" value="UniProtKB-KW"/>
</dbReference>
<reference evidence="6" key="3">
    <citation type="submission" date="2014-05" db="EMBL/GenBank/DDBJ databases">
        <authorList>
            <person name="Aslett M.A."/>
            <person name="De Silva N."/>
        </authorList>
    </citation>
    <scope>NUCLEOTIDE SEQUENCE</scope>
    <source>
        <strain evidence="6">17X</strain>
    </source>
</reference>
<keyword evidence="1" id="KW-0863">Zinc-finger</keyword>
<dbReference type="CDD" id="cd19756">
    <property type="entry name" value="Bbox2"/>
    <property type="match status" value="1"/>
</dbReference>
<reference evidence="5" key="2">
    <citation type="submission" date="2014-05" db="EMBL/GenBank/DDBJ databases">
        <authorList>
            <person name="Aslett A.Martin."/>
            <person name="De Silva Nishadi"/>
        </authorList>
    </citation>
    <scope>NUCLEOTIDE SEQUENCE</scope>
    <source>
        <strain evidence="5">YM</strain>
    </source>
</reference>
<feature type="compositionally biased region" description="Basic and acidic residues" evidence="3">
    <location>
        <begin position="1335"/>
        <end position="1344"/>
    </location>
</feature>